<dbReference type="AlphaFoldDB" id="A0A845FXF0"/>
<feature type="chain" id="PRO_5032834238" description="LamG domain-containing protein" evidence="1">
    <location>
        <begin position="26"/>
        <end position="273"/>
    </location>
</feature>
<evidence type="ECO:0008006" key="4">
    <source>
        <dbReference type="Google" id="ProtNLM"/>
    </source>
</evidence>
<feature type="signal peptide" evidence="1">
    <location>
        <begin position="1"/>
        <end position="25"/>
    </location>
</feature>
<dbReference type="Proteomes" id="UP000470302">
    <property type="component" value="Unassembled WGS sequence"/>
</dbReference>
<sequence length="273" mass="28567">MPISRYALLLGIFGLSCLAQGAAQASDAPPPQLSGFQGLTNSTFPASYQFLATPGGVKSFVADPMGASTKSFVQLSLSTGATQQQAMIAPSSAPYATGPVRWYGFSIYLPSGWRSDAGPVTVARIASNNPALPPPLALVVDDQDLKIVLSANHRDPASSEPPTAANTQTRSFALSPAVAGQWHCVVIKAVWSGNVREGETHVWVNGQATTVYDAVRTHNSYKGAVLTPQVGLSTGATEQTIPRMAVVDAVILGNSTAYPGLLQKYMPCPIPAQ</sequence>
<dbReference type="PROSITE" id="PS51257">
    <property type="entry name" value="PROKAR_LIPOPROTEIN"/>
    <property type="match status" value="1"/>
</dbReference>
<dbReference type="RefSeq" id="WP_161095508.1">
    <property type="nucleotide sequence ID" value="NZ_WWCW01000006.1"/>
</dbReference>
<evidence type="ECO:0000256" key="1">
    <source>
        <dbReference type="SAM" id="SignalP"/>
    </source>
</evidence>
<protein>
    <recommendedName>
        <fullName evidence="4">LamG domain-containing protein</fullName>
    </recommendedName>
</protein>
<evidence type="ECO:0000313" key="3">
    <source>
        <dbReference type="Proteomes" id="UP000470302"/>
    </source>
</evidence>
<dbReference type="Gene3D" id="2.60.120.200">
    <property type="match status" value="1"/>
</dbReference>
<keyword evidence="1" id="KW-0732">Signal</keyword>
<dbReference type="EMBL" id="WWCW01000006">
    <property type="protein sequence ID" value="MYM86231.1"/>
    <property type="molecule type" value="Genomic_DNA"/>
</dbReference>
<name>A0A845FXF0_9BURK</name>
<accession>A0A845FXF0</accession>
<evidence type="ECO:0000313" key="2">
    <source>
        <dbReference type="EMBL" id="MYM86231.1"/>
    </source>
</evidence>
<reference evidence="2 3" key="1">
    <citation type="submission" date="2020-01" db="EMBL/GenBank/DDBJ databases">
        <title>Novel species isolated from a subtropical stream in China.</title>
        <authorList>
            <person name="Lu H."/>
        </authorList>
    </citation>
    <scope>NUCLEOTIDE SEQUENCE [LARGE SCALE GENOMIC DNA]</scope>
    <source>
        <strain evidence="2 3">FT82W</strain>
    </source>
</reference>
<comment type="caution">
    <text evidence="2">The sequence shown here is derived from an EMBL/GenBank/DDBJ whole genome shotgun (WGS) entry which is preliminary data.</text>
</comment>
<organism evidence="2 3">
    <name type="scientific">Duganella vulcania</name>
    <dbReference type="NCBI Taxonomy" id="2692166"/>
    <lineage>
        <taxon>Bacteria</taxon>
        <taxon>Pseudomonadati</taxon>
        <taxon>Pseudomonadota</taxon>
        <taxon>Betaproteobacteria</taxon>
        <taxon>Burkholderiales</taxon>
        <taxon>Oxalobacteraceae</taxon>
        <taxon>Telluria group</taxon>
        <taxon>Duganella</taxon>
    </lineage>
</organism>
<dbReference type="InterPro" id="IPR025975">
    <property type="entry name" value="Polysacc_lyase"/>
</dbReference>
<proteinExistence type="predicted"/>
<gene>
    <name evidence="2" type="ORF">GTP91_03445</name>
</gene>
<dbReference type="Pfam" id="PF14099">
    <property type="entry name" value="Polysacc_lyase"/>
    <property type="match status" value="1"/>
</dbReference>